<comment type="subcellular location">
    <subcellularLocation>
        <location evidence="1 6">Cell membrane</location>
        <topology evidence="1 6">Multi-pass membrane protein</topology>
    </subcellularLocation>
</comment>
<dbReference type="AlphaFoldDB" id="A0A2U2MYJ2"/>
<dbReference type="Pfam" id="PF09335">
    <property type="entry name" value="VTT_dom"/>
    <property type="match status" value="1"/>
</dbReference>
<organism evidence="9 10">
    <name type="scientific">Sediminicurvatus halobius</name>
    <dbReference type="NCBI Taxonomy" id="2182432"/>
    <lineage>
        <taxon>Bacteria</taxon>
        <taxon>Pseudomonadati</taxon>
        <taxon>Pseudomonadota</taxon>
        <taxon>Gammaproteobacteria</taxon>
        <taxon>Chromatiales</taxon>
        <taxon>Ectothiorhodospiraceae</taxon>
        <taxon>Sediminicurvatus</taxon>
    </lineage>
</organism>
<evidence type="ECO:0000256" key="7">
    <source>
        <dbReference type="SAM" id="MobiDB-lite"/>
    </source>
</evidence>
<evidence type="ECO:0000256" key="3">
    <source>
        <dbReference type="ARBA" id="ARBA00022692"/>
    </source>
</evidence>
<evidence type="ECO:0000259" key="8">
    <source>
        <dbReference type="Pfam" id="PF09335"/>
    </source>
</evidence>
<dbReference type="OrthoDB" id="9814092at2"/>
<evidence type="ECO:0000256" key="5">
    <source>
        <dbReference type="ARBA" id="ARBA00023136"/>
    </source>
</evidence>
<feature type="transmembrane region" description="Helical" evidence="6">
    <location>
        <begin position="197"/>
        <end position="215"/>
    </location>
</feature>
<feature type="transmembrane region" description="Helical" evidence="6">
    <location>
        <begin position="164"/>
        <end position="185"/>
    </location>
</feature>
<dbReference type="PANTHER" id="PTHR12677">
    <property type="entry name" value="GOLGI APPARATUS MEMBRANE PROTEIN TVP38-RELATED"/>
    <property type="match status" value="1"/>
</dbReference>
<protein>
    <recommendedName>
        <fullName evidence="6">TVP38/TMEM64 family membrane protein</fullName>
    </recommendedName>
</protein>
<feature type="compositionally biased region" description="Basic and acidic residues" evidence="7">
    <location>
        <begin position="236"/>
        <end position="245"/>
    </location>
</feature>
<dbReference type="GO" id="GO:0005886">
    <property type="term" value="C:plasma membrane"/>
    <property type="evidence" value="ECO:0007669"/>
    <property type="project" value="UniProtKB-SubCell"/>
</dbReference>
<reference evidence="9 10" key="1">
    <citation type="submission" date="2018-05" db="EMBL/GenBank/DDBJ databases">
        <title>Spiribacter halobius sp. nov., a moderately halophilic bacterium isolated from marine solar saltern.</title>
        <authorList>
            <person name="Zheng W.-S."/>
            <person name="Lu D.-C."/>
            <person name="Du Z.-J."/>
        </authorList>
    </citation>
    <scope>NUCLEOTIDE SEQUENCE [LARGE SCALE GENOMIC DNA]</scope>
    <source>
        <strain evidence="9 10">E85</strain>
    </source>
</reference>
<dbReference type="RefSeq" id="WP_109679488.1">
    <property type="nucleotide sequence ID" value="NZ_CP086615.1"/>
</dbReference>
<feature type="domain" description="VTT" evidence="8">
    <location>
        <begin position="68"/>
        <end position="184"/>
    </location>
</feature>
<keyword evidence="10" id="KW-1185">Reference proteome</keyword>
<keyword evidence="4 6" id="KW-1133">Transmembrane helix</keyword>
<evidence type="ECO:0000256" key="2">
    <source>
        <dbReference type="ARBA" id="ARBA00022475"/>
    </source>
</evidence>
<keyword evidence="3 6" id="KW-0812">Transmembrane</keyword>
<evidence type="ECO:0000256" key="1">
    <source>
        <dbReference type="ARBA" id="ARBA00004651"/>
    </source>
</evidence>
<accession>A0A2U2MYJ2</accession>
<comment type="similarity">
    <text evidence="6">Belongs to the TVP38/TMEM64 family.</text>
</comment>
<name>A0A2U2MYJ2_9GAMM</name>
<gene>
    <name evidence="9" type="ORF">DEM34_14190</name>
</gene>
<feature type="region of interest" description="Disordered" evidence="7">
    <location>
        <begin position="224"/>
        <end position="245"/>
    </location>
</feature>
<dbReference type="Proteomes" id="UP000245474">
    <property type="component" value="Unassembled WGS sequence"/>
</dbReference>
<evidence type="ECO:0000256" key="6">
    <source>
        <dbReference type="RuleBase" id="RU366058"/>
    </source>
</evidence>
<evidence type="ECO:0000313" key="9">
    <source>
        <dbReference type="EMBL" id="PWG61878.1"/>
    </source>
</evidence>
<comment type="caution">
    <text evidence="9">The sequence shown here is derived from an EMBL/GenBank/DDBJ whole genome shotgun (WGS) entry which is preliminary data.</text>
</comment>
<dbReference type="InterPro" id="IPR032816">
    <property type="entry name" value="VTT_dom"/>
</dbReference>
<proteinExistence type="inferred from homology"/>
<dbReference type="EMBL" id="QFFI01000025">
    <property type="protein sequence ID" value="PWG61878.1"/>
    <property type="molecule type" value="Genomic_DNA"/>
</dbReference>
<evidence type="ECO:0000313" key="10">
    <source>
        <dbReference type="Proteomes" id="UP000245474"/>
    </source>
</evidence>
<sequence>MPRRLWLVLLTLAVLALLAGGWQWLAYQDLINAEAVRAGLERIAALGDRSWLPVALVVIYVAASLLVFPLSLLVAATGLIYGELWGFVYAMLGTLVAALVTYLIGWGLGRETLQHHGGERLNRLARLLAERGIRTMVFVSVVPIAPFTLTNMAAGAFHIRLRDYLAGSLIGLTPGLFAMTVIGARLPQLLLADNLDVALGALAAIVLALGVLVALRHLLARRQPPPGSATGSRTARQRDACERAR</sequence>
<feature type="transmembrane region" description="Helical" evidence="6">
    <location>
        <begin position="87"/>
        <end position="108"/>
    </location>
</feature>
<feature type="transmembrane region" description="Helical" evidence="6">
    <location>
        <begin position="136"/>
        <end position="157"/>
    </location>
</feature>
<keyword evidence="5 6" id="KW-0472">Membrane</keyword>
<dbReference type="InterPro" id="IPR015414">
    <property type="entry name" value="TMEM64"/>
</dbReference>
<feature type="transmembrane region" description="Helical" evidence="6">
    <location>
        <begin position="52"/>
        <end position="75"/>
    </location>
</feature>
<dbReference type="PANTHER" id="PTHR12677:SF59">
    <property type="entry name" value="GOLGI APPARATUS MEMBRANE PROTEIN TVP38-RELATED"/>
    <property type="match status" value="1"/>
</dbReference>
<evidence type="ECO:0000256" key="4">
    <source>
        <dbReference type="ARBA" id="ARBA00022989"/>
    </source>
</evidence>
<keyword evidence="2 6" id="KW-1003">Cell membrane</keyword>